<feature type="transmembrane region" description="Helical" evidence="9">
    <location>
        <begin position="65"/>
        <end position="88"/>
    </location>
</feature>
<comment type="caution">
    <text evidence="9">Lacks conserved residue(s) required for the propagation of feature annotation.</text>
</comment>
<feature type="transmembrane region" description="Helical" evidence="9">
    <location>
        <begin position="125"/>
        <end position="148"/>
    </location>
</feature>
<evidence type="ECO:0000256" key="6">
    <source>
        <dbReference type="ARBA" id="ARBA00022737"/>
    </source>
</evidence>
<dbReference type="EMBL" id="BPVZ01000050">
    <property type="protein sequence ID" value="GKV18500.1"/>
    <property type="molecule type" value="Genomic_DNA"/>
</dbReference>
<evidence type="ECO:0000256" key="7">
    <source>
        <dbReference type="ARBA" id="ARBA00022989"/>
    </source>
</evidence>
<dbReference type="FunFam" id="1.20.1280.290:FF:000001">
    <property type="entry name" value="Bidirectional sugar transporter SWEET"/>
    <property type="match status" value="1"/>
</dbReference>
<evidence type="ECO:0000256" key="5">
    <source>
        <dbReference type="ARBA" id="ARBA00022692"/>
    </source>
</evidence>
<comment type="function">
    <text evidence="9">Mediates both low-affinity uptake and efflux of sugar across the membrane.</text>
</comment>
<evidence type="ECO:0000256" key="9">
    <source>
        <dbReference type="RuleBase" id="RU910715"/>
    </source>
</evidence>
<feature type="transmembrane region" description="Helical" evidence="9">
    <location>
        <begin position="160"/>
        <end position="182"/>
    </location>
</feature>
<dbReference type="PANTHER" id="PTHR10791">
    <property type="entry name" value="RAG1-ACTIVATING PROTEIN 1"/>
    <property type="match status" value="1"/>
</dbReference>
<sequence length="242" mass="27061">MLSLSTIFGLLGNITTGLVYLAPVKTFWHIVQRRSTEEFESLPYVVKLLNGYLWLYYGIIKPNSVLVATINGFGAFLELIYVTIFLLFAPPRMRAITAILFVVLDIVFPVAAALIIQLVLKNTELRISVVGFLCLLFSIATYGSPLSIMKTVVITKSVEYMPFLLSFILFINGATWTVYAVITKDWFIGIPNGSGFALGTAQLVLYAMYWKPKKEEKALDDGEDGWQREPLIAESSPSQAKR</sequence>
<feature type="transmembrane region" description="Helical" evidence="9">
    <location>
        <begin position="6"/>
        <end position="30"/>
    </location>
</feature>
<dbReference type="Proteomes" id="UP001054252">
    <property type="component" value="Unassembled WGS sequence"/>
</dbReference>
<dbReference type="Gene3D" id="1.20.1280.290">
    <property type="match status" value="2"/>
</dbReference>
<keyword evidence="3 9" id="KW-0813">Transport</keyword>
<comment type="caution">
    <text evidence="11">The sequence shown here is derived from an EMBL/GenBank/DDBJ whole genome shotgun (WGS) entry which is preliminary data.</text>
</comment>
<evidence type="ECO:0000313" key="11">
    <source>
        <dbReference type="EMBL" id="GKV18500.1"/>
    </source>
</evidence>
<keyword evidence="8 9" id="KW-0472">Membrane</keyword>
<evidence type="ECO:0000256" key="8">
    <source>
        <dbReference type="ARBA" id="ARBA00023136"/>
    </source>
</evidence>
<keyword evidence="5 9" id="KW-0812">Transmembrane</keyword>
<dbReference type="GO" id="GO:0016020">
    <property type="term" value="C:membrane"/>
    <property type="evidence" value="ECO:0007669"/>
    <property type="project" value="InterPro"/>
</dbReference>
<dbReference type="GO" id="GO:0051260">
    <property type="term" value="P:protein homooligomerization"/>
    <property type="evidence" value="ECO:0007669"/>
    <property type="project" value="UniProtKB-ARBA"/>
</dbReference>
<dbReference type="AlphaFoldDB" id="A0AAV5K257"/>
<evidence type="ECO:0000256" key="2">
    <source>
        <dbReference type="ARBA" id="ARBA00007809"/>
    </source>
</evidence>
<evidence type="ECO:0000256" key="1">
    <source>
        <dbReference type="ARBA" id="ARBA00004127"/>
    </source>
</evidence>
<feature type="transmembrane region" description="Helical" evidence="9">
    <location>
        <begin position="95"/>
        <end position="119"/>
    </location>
</feature>
<gene>
    <name evidence="11" type="ORF">SLEP1_g28869</name>
</gene>
<dbReference type="InterPro" id="IPR047664">
    <property type="entry name" value="SWEET"/>
</dbReference>
<evidence type="ECO:0000256" key="4">
    <source>
        <dbReference type="ARBA" id="ARBA00022597"/>
    </source>
</evidence>
<organism evidence="11 12">
    <name type="scientific">Rubroshorea leprosula</name>
    <dbReference type="NCBI Taxonomy" id="152421"/>
    <lineage>
        <taxon>Eukaryota</taxon>
        <taxon>Viridiplantae</taxon>
        <taxon>Streptophyta</taxon>
        <taxon>Embryophyta</taxon>
        <taxon>Tracheophyta</taxon>
        <taxon>Spermatophyta</taxon>
        <taxon>Magnoliopsida</taxon>
        <taxon>eudicotyledons</taxon>
        <taxon>Gunneridae</taxon>
        <taxon>Pentapetalae</taxon>
        <taxon>rosids</taxon>
        <taxon>malvids</taxon>
        <taxon>Malvales</taxon>
        <taxon>Dipterocarpaceae</taxon>
        <taxon>Rubroshorea</taxon>
    </lineage>
</organism>
<evidence type="ECO:0000256" key="3">
    <source>
        <dbReference type="ARBA" id="ARBA00022448"/>
    </source>
</evidence>
<feature type="region of interest" description="Disordered" evidence="10">
    <location>
        <begin position="220"/>
        <end position="242"/>
    </location>
</feature>
<keyword evidence="12" id="KW-1185">Reference proteome</keyword>
<keyword evidence="6" id="KW-0677">Repeat</keyword>
<keyword evidence="7 9" id="KW-1133">Transmembrane helix</keyword>
<dbReference type="InterPro" id="IPR004316">
    <property type="entry name" value="SWEET_rpt"/>
</dbReference>
<feature type="transmembrane region" description="Helical" evidence="9">
    <location>
        <begin position="188"/>
        <end position="209"/>
    </location>
</feature>
<comment type="subcellular location">
    <subcellularLocation>
        <location evidence="1">Endomembrane system</location>
        <topology evidence="1">Multi-pass membrane protein</topology>
    </subcellularLocation>
</comment>
<dbReference type="FunFam" id="1.20.1280.290:FF:000002">
    <property type="entry name" value="Bidirectional sugar transporter SWEET"/>
    <property type="match status" value="1"/>
</dbReference>
<keyword evidence="4 9" id="KW-0762">Sugar transport</keyword>
<dbReference type="GO" id="GO:0012505">
    <property type="term" value="C:endomembrane system"/>
    <property type="evidence" value="ECO:0007669"/>
    <property type="project" value="UniProtKB-SubCell"/>
</dbReference>
<accession>A0AAV5K257</accession>
<dbReference type="Pfam" id="PF03083">
    <property type="entry name" value="MtN3_slv"/>
    <property type="match status" value="2"/>
</dbReference>
<evidence type="ECO:0000256" key="10">
    <source>
        <dbReference type="SAM" id="MobiDB-lite"/>
    </source>
</evidence>
<proteinExistence type="inferred from homology"/>
<reference evidence="11 12" key="1">
    <citation type="journal article" date="2021" name="Commun. Biol.">
        <title>The genome of Shorea leprosula (Dipterocarpaceae) highlights the ecological relevance of drought in aseasonal tropical rainforests.</title>
        <authorList>
            <person name="Ng K.K.S."/>
            <person name="Kobayashi M.J."/>
            <person name="Fawcett J.A."/>
            <person name="Hatakeyama M."/>
            <person name="Paape T."/>
            <person name="Ng C.H."/>
            <person name="Ang C.C."/>
            <person name="Tnah L.H."/>
            <person name="Lee C.T."/>
            <person name="Nishiyama T."/>
            <person name="Sese J."/>
            <person name="O'Brien M.J."/>
            <person name="Copetti D."/>
            <person name="Mohd Noor M.I."/>
            <person name="Ong R.C."/>
            <person name="Putra M."/>
            <person name="Sireger I.Z."/>
            <person name="Indrioko S."/>
            <person name="Kosugi Y."/>
            <person name="Izuno A."/>
            <person name="Isagi Y."/>
            <person name="Lee S.L."/>
            <person name="Shimizu K.K."/>
        </authorList>
    </citation>
    <scope>NUCLEOTIDE SEQUENCE [LARGE SCALE GENOMIC DNA]</scope>
    <source>
        <strain evidence="11">214</strain>
    </source>
</reference>
<protein>
    <recommendedName>
        <fullName evidence="9">Bidirectional sugar transporter SWEET</fullName>
    </recommendedName>
</protein>
<name>A0AAV5K257_9ROSI</name>
<dbReference type="PANTHER" id="PTHR10791:SF131">
    <property type="entry name" value="BIDIRECTIONAL SUGAR TRANSPORTER SWEET"/>
    <property type="match status" value="1"/>
</dbReference>
<dbReference type="GO" id="GO:0051119">
    <property type="term" value="F:sugar transmembrane transporter activity"/>
    <property type="evidence" value="ECO:0007669"/>
    <property type="project" value="InterPro"/>
</dbReference>
<evidence type="ECO:0000313" key="12">
    <source>
        <dbReference type="Proteomes" id="UP001054252"/>
    </source>
</evidence>
<comment type="similarity">
    <text evidence="2 9">Belongs to the SWEET sugar transporter family.</text>
</comment>